<evidence type="ECO:0000256" key="4">
    <source>
        <dbReference type="SAM" id="Coils"/>
    </source>
</evidence>
<dbReference type="InterPro" id="IPR036390">
    <property type="entry name" value="WH_DNA-bd_sf"/>
</dbReference>
<dbReference type="SMART" id="SM00347">
    <property type="entry name" value="HTH_MARR"/>
    <property type="match status" value="1"/>
</dbReference>
<evidence type="ECO:0000256" key="2">
    <source>
        <dbReference type="ARBA" id="ARBA00023125"/>
    </source>
</evidence>
<keyword evidence="2" id="KW-0238">DNA-binding</keyword>
<evidence type="ECO:0000313" key="7">
    <source>
        <dbReference type="Proteomes" id="UP001589683"/>
    </source>
</evidence>
<feature type="coiled-coil region" evidence="4">
    <location>
        <begin position="111"/>
        <end position="138"/>
    </location>
</feature>
<dbReference type="Proteomes" id="UP001589683">
    <property type="component" value="Unassembled WGS sequence"/>
</dbReference>
<dbReference type="InterPro" id="IPR036388">
    <property type="entry name" value="WH-like_DNA-bd_sf"/>
</dbReference>
<keyword evidence="7" id="KW-1185">Reference proteome</keyword>
<dbReference type="EMBL" id="JBHMEA010000033">
    <property type="protein sequence ID" value="MFB9231894.1"/>
    <property type="molecule type" value="Genomic_DNA"/>
</dbReference>
<dbReference type="Gene3D" id="1.10.10.10">
    <property type="entry name" value="Winged helix-like DNA-binding domain superfamily/Winged helix DNA-binding domain"/>
    <property type="match status" value="1"/>
</dbReference>
<proteinExistence type="predicted"/>
<evidence type="ECO:0000259" key="5">
    <source>
        <dbReference type="PROSITE" id="PS50995"/>
    </source>
</evidence>
<dbReference type="PROSITE" id="PS50995">
    <property type="entry name" value="HTH_MARR_2"/>
    <property type="match status" value="1"/>
</dbReference>
<evidence type="ECO:0000313" key="6">
    <source>
        <dbReference type="EMBL" id="MFB9231894.1"/>
    </source>
</evidence>
<dbReference type="InterPro" id="IPR000835">
    <property type="entry name" value="HTH_MarR-typ"/>
</dbReference>
<feature type="domain" description="HTH marR-type" evidence="5">
    <location>
        <begin position="10"/>
        <end position="142"/>
    </location>
</feature>
<comment type="caution">
    <text evidence="6">The sequence shown here is derived from an EMBL/GenBank/DDBJ whole genome shotgun (WGS) entry which is preliminary data.</text>
</comment>
<dbReference type="RefSeq" id="WP_213888665.1">
    <property type="nucleotide sequence ID" value="NZ_JAGFNU010000004.1"/>
</dbReference>
<protein>
    <submittedName>
        <fullName evidence="6">MarR family winged helix-turn-helix transcriptional regulator</fullName>
    </submittedName>
</protein>
<keyword evidence="4" id="KW-0175">Coiled coil</keyword>
<accession>A0ABV5JEU6</accession>
<dbReference type="PRINTS" id="PR00598">
    <property type="entry name" value="HTHMARR"/>
</dbReference>
<dbReference type="Pfam" id="PF12802">
    <property type="entry name" value="MarR_2"/>
    <property type="match status" value="1"/>
</dbReference>
<name>A0ABV5JEU6_9RHOB</name>
<keyword evidence="3" id="KW-0804">Transcription</keyword>
<dbReference type="PANTHER" id="PTHR42756">
    <property type="entry name" value="TRANSCRIPTIONAL REGULATOR, MARR"/>
    <property type="match status" value="1"/>
</dbReference>
<organism evidence="6 7">
    <name type="scientific">Pseudohalocynthiibacter aestuariivivens</name>
    <dbReference type="NCBI Taxonomy" id="1591409"/>
    <lineage>
        <taxon>Bacteria</taxon>
        <taxon>Pseudomonadati</taxon>
        <taxon>Pseudomonadota</taxon>
        <taxon>Alphaproteobacteria</taxon>
        <taxon>Rhodobacterales</taxon>
        <taxon>Paracoccaceae</taxon>
        <taxon>Pseudohalocynthiibacter</taxon>
    </lineage>
</organism>
<reference evidence="6 7" key="1">
    <citation type="submission" date="2024-09" db="EMBL/GenBank/DDBJ databases">
        <authorList>
            <person name="Sun Q."/>
            <person name="Mori K."/>
        </authorList>
    </citation>
    <scope>NUCLEOTIDE SEQUENCE [LARGE SCALE GENOMIC DNA]</scope>
    <source>
        <strain evidence="6 7">CECT 8726</strain>
    </source>
</reference>
<keyword evidence="1" id="KW-0805">Transcription regulation</keyword>
<dbReference type="PANTHER" id="PTHR42756:SF1">
    <property type="entry name" value="TRANSCRIPTIONAL REPRESSOR OF EMRAB OPERON"/>
    <property type="match status" value="1"/>
</dbReference>
<evidence type="ECO:0000256" key="1">
    <source>
        <dbReference type="ARBA" id="ARBA00023015"/>
    </source>
</evidence>
<gene>
    <name evidence="6" type="ORF">ACFFUT_08860</name>
</gene>
<sequence>MTDQTPYRLHQSLGYQLSLTSRIQERRFEEKLKTLGLTRITWCILLAVQNENLFQPSDIASFVGIDRTATSRALRQMEQNKTLFRATGKGDKRTTSVALTDKGKNLVTLGTNFARENAAKLESKLSKAEAENLRLLLIRLRTGEDAALKNL</sequence>
<dbReference type="SUPFAM" id="SSF46785">
    <property type="entry name" value="Winged helix' DNA-binding domain"/>
    <property type="match status" value="1"/>
</dbReference>
<evidence type="ECO:0000256" key="3">
    <source>
        <dbReference type="ARBA" id="ARBA00023163"/>
    </source>
</evidence>